<dbReference type="Proteomes" id="UP000291469">
    <property type="component" value="Chromosome"/>
</dbReference>
<sequence length="375" mass="37617">MREDMEAPLGQRPSARRGLGVAMAIAVSVGVVAAGALQLVHGDGEGIGLAAALVRFARYLTTTLAVGGVIFLTIVRPPALPVAPAARRITMVVAGVSGVVAALGVPSQAAYLAARPSAVVDPSAIAGVLGSGFGQSAALGVVGAVALLFAARSAPAPLSGALGAPAVLVALGAFLLTGHTATSEPRLLVLGANLVHTAAAAVWLGGLVLLPVALRERRRADDLAGAARLLAGFSTAATWAIVAVAVAGGALTWVEVRAVEAMATPYGLVLGGKVGVVAFVAALGTYNNRRLVPQLTSPGTEPEGWDRLRVIVRLEAALLVVALALTAVLVNVTPARVDAEIDQATEGPGIAVDTTVERFVETRAGSPQGSQPGMR</sequence>
<dbReference type="GO" id="GO:0005886">
    <property type="term" value="C:plasma membrane"/>
    <property type="evidence" value="ECO:0007669"/>
    <property type="project" value="UniProtKB-SubCell"/>
</dbReference>
<dbReference type="InterPro" id="IPR032694">
    <property type="entry name" value="CopC/D"/>
</dbReference>
<proteinExistence type="predicted"/>
<feature type="domain" description="Copper resistance protein D" evidence="7">
    <location>
        <begin position="228"/>
        <end position="329"/>
    </location>
</feature>
<evidence type="ECO:0000256" key="2">
    <source>
        <dbReference type="ARBA" id="ARBA00022475"/>
    </source>
</evidence>
<keyword evidence="2" id="KW-1003">Cell membrane</keyword>
<evidence type="ECO:0000256" key="5">
    <source>
        <dbReference type="ARBA" id="ARBA00023136"/>
    </source>
</evidence>
<evidence type="ECO:0000256" key="1">
    <source>
        <dbReference type="ARBA" id="ARBA00004651"/>
    </source>
</evidence>
<protein>
    <recommendedName>
        <fullName evidence="7">Copper resistance protein D domain-containing protein</fullName>
    </recommendedName>
</protein>
<dbReference type="PANTHER" id="PTHR34820:SF4">
    <property type="entry name" value="INNER MEMBRANE PROTEIN YEBZ"/>
    <property type="match status" value="1"/>
</dbReference>
<dbReference type="Pfam" id="PF05425">
    <property type="entry name" value="CopD"/>
    <property type="match status" value="1"/>
</dbReference>
<feature type="transmembrane region" description="Helical" evidence="6">
    <location>
        <begin position="310"/>
        <end position="330"/>
    </location>
</feature>
<keyword evidence="3 6" id="KW-0812">Transmembrane</keyword>
<gene>
    <name evidence="8" type="ORF">ER308_16760</name>
</gene>
<dbReference type="PANTHER" id="PTHR34820">
    <property type="entry name" value="INNER MEMBRANE PROTEIN YEBZ"/>
    <property type="match status" value="1"/>
</dbReference>
<evidence type="ECO:0000259" key="7">
    <source>
        <dbReference type="Pfam" id="PF05425"/>
    </source>
</evidence>
<feature type="transmembrane region" description="Helical" evidence="6">
    <location>
        <begin position="21"/>
        <end position="39"/>
    </location>
</feature>
<reference evidence="8 9" key="1">
    <citation type="submission" date="2019-01" db="EMBL/GenBank/DDBJ databases">
        <title>Egibacter rhizosphaerae EGI 80759T.</title>
        <authorList>
            <person name="Chen D.-D."/>
            <person name="Tian Y."/>
            <person name="Jiao J.-Y."/>
            <person name="Zhang X.-T."/>
            <person name="Zhang Y.-G."/>
            <person name="Zhang Y."/>
            <person name="Xiao M."/>
            <person name="Shu W.-S."/>
            <person name="Li W.-J."/>
        </authorList>
    </citation>
    <scope>NUCLEOTIDE SEQUENCE [LARGE SCALE GENOMIC DNA]</scope>
    <source>
        <strain evidence="8 9">EGI 80759</strain>
    </source>
</reference>
<organism evidence="8 9">
    <name type="scientific">Egibacter rhizosphaerae</name>
    <dbReference type="NCBI Taxonomy" id="1670831"/>
    <lineage>
        <taxon>Bacteria</taxon>
        <taxon>Bacillati</taxon>
        <taxon>Actinomycetota</taxon>
        <taxon>Nitriliruptoria</taxon>
        <taxon>Egibacterales</taxon>
        <taxon>Egibacteraceae</taxon>
        <taxon>Egibacter</taxon>
    </lineage>
</organism>
<feature type="transmembrane region" description="Helical" evidence="6">
    <location>
        <begin position="89"/>
        <end position="112"/>
    </location>
</feature>
<dbReference type="EMBL" id="CP036402">
    <property type="protein sequence ID" value="QBI21061.1"/>
    <property type="molecule type" value="Genomic_DNA"/>
</dbReference>
<dbReference type="GO" id="GO:0006825">
    <property type="term" value="P:copper ion transport"/>
    <property type="evidence" value="ECO:0007669"/>
    <property type="project" value="InterPro"/>
</dbReference>
<dbReference type="InterPro" id="IPR008457">
    <property type="entry name" value="Cu-R_CopD_dom"/>
</dbReference>
<evidence type="ECO:0000256" key="6">
    <source>
        <dbReference type="SAM" id="Phobius"/>
    </source>
</evidence>
<feature type="transmembrane region" description="Helical" evidence="6">
    <location>
        <begin position="226"/>
        <end position="254"/>
    </location>
</feature>
<name>A0A411YIT4_9ACTN</name>
<evidence type="ECO:0000256" key="3">
    <source>
        <dbReference type="ARBA" id="ARBA00022692"/>
    </source>
</evidence>
<dbReference type="AlphaFoldDB" id="A0A411YIT4"/>
<feature type="transmembrane region" description="Helical" evidence="6">
    <location>
        <begin position="194"/>
        <end position="214"/>
    </location>
</feature>
<keyword evidence="4 6" id="KW-1133">Transmembrane helix</keyword>
<feature type="transmembrane region" description="Helical" evidence="6">
    <location>
        <begin position="59"/>
        <end position="77"/>
    </location>
</feature>
<evidence type="ECO:0000256" key="4">
    <source>
        <dbReference type="ARBA" id="ARBA00022989"/>
    </source>
</evidence>
<comment type="subcellular location">
    <subcellularLocation>
        <location evidence="1">Cell membrane</location>
        <topology evidence="1">Multi-pass membrane protein</topology>
    </subcellularLocation>
</comment>
<feature type="transmembrane region" description="Helical" evidence="6">
    <location>
        <begin position="124"/>
        <end position="150"/>
    </location>
</feature>
<accession>A0A411YIT4</accession>
<feature type="transmembrane region" description="Helical" evidence="6">
    <location>
        <begin position="162"/>
        <end position="182"/>
    </location>
</feature>
<dbReference type="RefSeq" id="WP_131156054.1">
    <property type="nucleotide sequence ID" value="NZ_CP036402.1"/>
</dbReference>
<feature type="transmembrane region" description="Helical" evidence="6">
    <location>
        <begin position="266"/>
        <end position="286"/>
    </location>
</feature>
<keyword evidence="5 6" id="KW-0472">Membrane</keyword>
<evidence type="ECO:0000313" key="9">
    <source>
        <dbReference type="Proteomes" id="UP000291469"/>
    </source>
</evidence>
<dbReference type="KEGG" id="erz:ER308_16760"/>
<evidence type="ECO:0000313" key="8">
    <source>
        <dbReference type="EMBL" id="QBI21061.1"/>
    </source>
</evidence>
<keyword evidence="9" id="KW-1185">Reference proteome</keyword>